<dbReference type="GO" id="GO:0003964">
    <property type="term" value="F:RNA-directed DNA polymerase activity"/>
    <property type="evidence" value="ECO:0007669"/>
    <property type="project" value="UniProtKB-KW"/>
</dbReference>
<dbReference type="EMBL" id="SMMG02000006">
    <property type="protein sequence ID" value="KAA3470264.1"/>
    <property type="molecule type" value="Genomic_DNA"/>
</dbReference>
<keyword evidence="1" id="KW-0808">Transferase</keyword>
<evidence type="ECO:0000313" key="2">
    <source>
        <dbReference type="Proteomes" id="UP000325315"/>
    </source>
</evidence>
<organism evidence="1 2">
    <name type="scientific">Gossypium australe</name>
    <dbReference type="NCBI Taxonomy" id="47621"/>
    <lineage>
        <taxon>Eukaryota</taxon>
        <taxon>Viridiplantae</taxon>
        <taxon>Streptophyta</taxon>
        <taxon>Embryophyta</taxon>
        <taxon>Tracheophyta</taxon>
        <taxon>Spermatophyta</taxon>
        <taxon>Magnoliopsida</taxon>
        <taxon>eudicotyledons</taxon>
        <taxon>Gunneridae</taxon>
        <taxon>Pentapetalae</taxon>
        <taxon>rosids</taxon>
        <taxon>malvids</taxon>
        <taxon>Malvales</taxon>
        <taxon>Malvaceae</taxon>
        <taxon>Malvoideae</taxon>
        <taxon>Gossypium</taxon>
    </lineage>
</organism>
<reference evidence="2" key="1">
    <citation type="journal article" date="2019" name="Plant Biotechnol. J.">
        <title>Genome sequencing of the Australian wild diploid species Gossypium australe highlights disease resistance and delayed gland morphogenesis.</title>
        <authorList>
            <person name="Cai Y."/>
            <person name="Cai X."/>
            <person name="Wang Q."/>
            <person name="Wang P."/>
            <person name="Zhang Y."/>
            <person name="Cai C."/>
            <person name="Xu Y."/>
            <person name="Wang K."/>
            <person name="Zhou Z."/>
            <person name="Wang C."/>
            <person name="Geng S."/>
            <person name="Li B."/>
            <person name="Dong Q."/>
            <person name="Hou Y."/>
            <person name="Wang H."/>
            <person name="Ai P."/>
            <person name="Liu Z."/>
            <person name="Yi F."/>
            <person name="Sun M."/>
            <person name="An G."/>
            <person name="Cheng J."/>
            <person name="Zhang Y."/>
            <person name="Shi Q."/>
            <person name="Xie Y."/>
            <person name="Shi X."/>
            <person name="Chang Y."/>
            <person name="Huang F."/>
            <person name="Chen Y."/>
            <person name="Hong S."/>
            <person name="Mi L."/>
            <person name="Sun Q."/>
            <person name="Zhang L."/>
            <person name="Zhou B."/>
            <person name="Peng R."/>
            <person name="Zhang X."/>
            <person name="Liu F."/>
        </authorList>
    </citation>
    <scope>NUCLEOTIDE SEQUENCE [LARGE SCALE GENOMIC DNA]</scope>
    <source>
        <strain evidence="2">cv. PA1801</strain>
    </source>
</reference>
<dbReference type="OrthoDB" id="999724at2759"/>
<sequence>MGGERNAHGSKTQNFRFEAKWCLDSNFEELIKNWWAKSEGNLPKRGQIELAHVSDDNLAEIAEIQLGLNLEVDKEELFWEQRARVNWLQHRDRNTNYFHKMAG</sequence>
<keyword evidence="1" id="KW-0548">Nucleotidyltransferase</keyword>
<keyword evidence="2" id="KW-1185">Reference proteome</keyword>
<gene>
    <name evidence="1" type="ORF">EPI10_015989</name>
</gene>
<dbReference type="AlphaFoldDB" id="A0A5B6VMQ6"/>
<accession>A0A5B6VMQ6</accession>
<protein>
    <submittedName>
        <fullName evidence="1">Reverse transcriptase</fullName>
    </submittedName>
</protein>
<dbReference type="Proteomes" id="UP000325315">
    <property type="component" value="Unassembled WGS sequence"/>
</dbReference>
<comment type="caution">
    <text evidence="1">The sequence shown here is derived from an EMBL/GenBank/DDBJ whole genome shotgun (WGS) entry which is preliminary data.</text>
</comment>
<name>A0A5B6VMQ6_9ROSI</name>
<keyword evidence="1" id="KW-0695">RNA-directed DNA polymerase</keyword>
<proteinExistence type="predicted"/>
<evidence type="ECO:0000313" key="1">
    <source>
        <dbReference type="EMBL" id="KAA3470264.1"/>
    </source>
</evidence>